<accession>A0A8S0S9Q0</accession>
<sequence length="161" mass="17880">MKSAKETDGELGNGTSDAFAAGISSMPQESTSIFPSGKHDMQEKNTKLLSILDKMHIVVSSFDAIAGSGAAKTYTALALKTIYCHFRSLYDAINGQIRMALKKPWGGIFFGKCYPKDLDRTMLGRQTGLTRSQVSNWFINARVRLWKPMVEEMYEKEVGDV</sequence>
<dbReference type="GO" id="GO:0003677">
    <property type="term" value="F:DNA binding"/>
    <property type="evidence" value="ECO:0007669"/>
    <property type="project" value="UniProtKB-UniRule"/>
</dbReference>
<dbReference type="GO" id="GO:0006355">
    <property type="term" value="P:regulation of DNA-templated transcription"/>
    <property type="evidence" value="ECO:0007669"/>
    <property type="project" value="InterPro"/>
</dbReference>
<evidence type="ECO:0000256" key="2">
    <source>
        <dbReference type="ARBA" id="ARBA00006454"/>
    </source>
</evidence>
<proteinExistence type="inferred from homology"/>
<dbReference type="InterPro" id="IPR006563">
    <property type="entry name" value="POX_dom"/>
</dbReference>
<dbReference type="AlphaFoldDB" id="A0A8S0S9Q0"/>
<evidence type="ECO:0000256" key="4">
    <source>
        <dbReference type="ARBA" id="ARBA00023125"/>
    </source>
</evidence>
<gene>
    <name evidence="10" type="ORF">OLEA9_A090147</name>
</gene>
<dbReference type="OrthoDB" id="991095at2759"/>
<dbReference type="Gene3D" id="1.10.10.60">
    <property type="entry name" value="Homeodomain-like"/>
    <property type="match status" value="1"/>
</dbReference>
<dbReference type="InterPro" id="IPR008422">
    <property type="entry name" value="KN_HD"/>
</dbReference>
<evidence type="ECO:0000313" key="11">
    <source>
        <dbReference type="Proteomes" id="UP000594638"/>
    </source>
</evidence>
<evidence type="ECO:0000259" key="9">
    <source>
        <dbReference type="PROSITE" id="PS50071"/>
    </source>
</evidence>
<evidence type="ECO:0000313" key="10">
    <source>
        <dbReference type="EMBL" id="CAA2988275.1"/>
    </source>
</evidence>
<evidence type="ECO:0000256" key="8">
    <source>
        <dbReference type="PROSITE-ProRule" id="PRU00108"/>
    </source>
</evidence>
<dbReference type="CDD" id="cd00086">
    <property type="entry name" value="homeodomain"/>
    <property type="match status" value="1"/>
</dbReference>
<keyword evidence="5 8" id="KW-0371">Homeobox</keyword>
<dbReference type="InterPro" id="IPR009057">
    <property type="entry name" value="Homeodomain-like_sf"/>
</dbReference>
<dbReference type="SMART" id="SM00389">
    <property type="entry name" value="HOX"/>
    <property type="match status" value="1"/>
</dbReference>
<dbReference type="Gramene" id="OE9A090147T1">
    <property type="protein sequence ID" value="OE9A090147C1"/>
    <property type="gene ID" value="OE9A090147"/>
</dbReference>
<dbReference type="SMART" id="SM00574">
    <property type="entry name" value="POX"/>
    <property type="match status" value="1"/>
</dbReference>
<dbReference type="EMBL" id="CACTIH010003981">
    <property type="protein sequence ID" value="CAA2988275.1"/>
    <property type="molecule type" value="Genomic_DNA"/>
</dbReference>
<protein>
    <submittedName>
        <fullName evidence="10">BEL1-like homeodomain protein 3</fullName>
    </submittedName>
</protein>
<dbReference type="PROSITE" id="PS50071">
    <property type="entry name" value="HOMEOBOX_2"/>
    <property type="match status" value="1"/>
</dbReference>
<feature type="domain" description="Homeobox" evidence="9">
    <location>
        <begin position="114"/>
        <end position="148"/>
    </location>
</feature>
<comment type="caution">
    <text evidence="10">The sequence shown here is derived from an EMBL/GenBank/DDBJ whole genome shotgun (WGS) entry which is preliminary data.</text>
</comment>
<name>A0A8S0S9Q0_OLEEU</name>
<reference evidence="10 11" key="1">
    <citation type="submission" date="2019-12" db="EMBL/GenBank/DDBJ databases">
        <authorList>
            <person name="Alioto T."/>
            <person name="Alioto T."/>
            <person name="Gomez Garrido J."/>
        </authorList>
    </citation>
    <scope>NUCLEOTIDE SEQUENCE [LARGE SCALE GENOMIC DNA]</scope>
</reference>
<feature type="DNA-binding region" description="Homeobox" evidence="8">
    <location>
        <begin position="116"/>
        <end position="149"/>
    </location>
</feature>
<keyword evidence="4 8" id="KW-0238">DNA-binding</keyword>
<keyword evidence="3" id="KW-0805">Transcription regulation</keyword>
<dbReference type="InterPro" id="IPR001356">
    <property type="entry name" value="HD"/>
</dbReference>
<keyword evidence="11" id="KW-1185">Reference proteome</keyword>
<dbReference type="GO" id="GO:0005634">
    <property type="term" value="C:nucleus"/>
    <property type="evidence" value="ECO:0007669"/>
    <property type="project" value="UniProtKB-SubCell"/>
</dbReference>
<dbReference type="Pfam" id="PF05920">
    <property type="entry name" value="Homeobox_KN"/>
    <property type="match status" value="1"/>
</dbReference>
<comment type="subcellular location">
    <subcellularLocation>
        <location evidence="1 8">Nucleus</location>
    </subcellularLocation>
</comment>
<dbReference type="SUPFAM" id="SSF46689">
    <property type="entry name" value="Homeodomain-like"/>
    <property type="match status" value="1"/>
</dbReference>
<evidence type="ECO:0000256" key="7">
    <source>
        <dbReference type="ARBA" id="ARBA00023242"/>
    </source>
</evidence>
<comment type="similarity">
    <text evidence="2">Belongs to the TALE/BELL homeobox family.</text>
</comment>
<evidence type="ECO:0000256" key="1">
    <source>
        <dbReference type="ARBA" id="ARBA00004123"/>
    </source>
</evidence>
<evidence type="ECO:0000256" key="3">
    <source>
        <dbReference type="ARBA" id="ARBA00023015"/>
    </source>
</evidence>
<dbReference type="Proteomes" id="UP000594638">
    <property type="component" value="Unassembled WGS sequence"/>
</dbReference>
<dbReference type="Pfam" id="PF07526">
    <property type="entry name" value="POX"/>
    <property type="match status" value="1"/>
</dbReference>
<keyword evidence="7 8" id="KW-0539">Nucleus</keyword>
<dbReference type="InterPro" id="IPR050224">
    <property type="entry name" value="TALE_homeobox"/>
</dbReference>
<evidence type="ECO:0000256" key="6">
    <source>
        <dbReference type="ARBA" id="ARBA00023163"/>
    </source>
</evidence>
<dbReference type="PANTHER" id="PTHR11850">
    <property type="entry name" value="HOMEOBOX PROTEIN TRANSCRIPTION FACTORS"/>
    <property type="match status" value="1"/>
</dbReference>
<evidence type="ECO:0000256" key="5">
    <source>
        <dbReference type="ARBA" id="ARBA00023155"/>
    </source>
</evidence>
<keyword evidence="6" id="KW-0804">Transcription</keyword>
<organism evidence="10 11">
    <name type="scientific">Olea europaea subsp. europaea</name>
    <dbReference type="NCBI Taxonomy" id="158383"/>
    <lineage>
        <taxon>Eukaryota</taxon>
        <taxon>Viridiplantae</taxon>
        <taxon>Streptophyta</taxon>
        <taxon>Embryophyta</taxon>
        <taxon>Tracheophyta</taxon>
        <taxon>Spermatophyta</taxon>
        <taxon>Magnoliopsida</taxon>
        <taxon>eudicotyledons</taxon>
        <taxon>Gunneridae</taxon>
        <taxon>Pentapetalae</taxon>
        <taxon>asterids</taxon>
        <taxon>lamiids</taxon>
        <taxon>Lamiales</taxon>
        <taxon>Oleaceae</taxon>
        <taxon>Oleeae</taxon>
        <taxon>Olea</taxon>
    </lineage>
</organism>